<evidence type="ECO:0000259" key="6">
    <source>
        <dbReference type="Pfam" id="PF01694"/>
    </source>
</evidence>
<dbReference type="AlphaFoldDB" id="A0A109BLK9"/>
<dbReference type="Proteomes" id="UP000059074">
    <property type="component" value="Unassembled WGS sequence"/>
</dbReference>
<accession>A0A109BLK9</accession>
<dbReference type="Pfam" id="PF01694">
    <property type="entry name" value="Rhomboid"/>
    <property type="match status" value="1"/>
</dbReference>
<evidence type="ECO:0000256" key="1">
    <source>
        <dbReference type="ARBA" id="ARBA00004141"/>
    </source>
</evidence>
<protein>
    <recommendedName>
        <fullName evidence="6">Peptidase S54 rhomboid domain-containing protein</fullName>
    </recommendedName>
</protein>
<dbReference type="PANTHER" id="PTHR43731">
    <property type="entry name" value="RHOMBOID PROTEASE"/>
    <property type="match status" value="1"/>
</dbReference>
<dbReference type="InterPro" id="IPR035952">
    <property type="entry name" value="Rhomboid-like_sf"/>
</dbReference>
<feature type="transmembrane region" description="Helical" evidence="5">
    <location>
        <begin position="143"/>
        <end position="162"/>
    </location>
</feature>
<keyword evidence="3 5" id="KW-1133">Transmembrane helix</keyword>
<dbReference type="GO" id="GO:0016020">
    <property type="term" value="C:membrane"/>
    <property type="evidence" value="ECO:0007669"/>
    <property type="project" value="UniProtKB-SubCell"/>
</dbReference>
<evidence type="ECO:0000256" key="3">
    <source>
        <dbReference type="ARBA" id="ARBA00022989"/>
    </source>
</evidence>
<feature type="transmembrane region" description="Helical" evidence="5">
    <location>
        <begin position="83"/>
        <end position="107"/>
    </location>
</feature>
<reference evidence="7 8" key="1">
    <citation type="submission" date="2015-10" db="EMBL/GenBank/DDBJ databases">
        <title>Transcriptomic analysis of a linuron degrading triple-species bacterial consortium.</title>
        <authorList>
            <person name="Albers P."/>
        </authorList>
    </citation>
    <scope>NUCLEOTIDE SEQUENCE [LARGE SCALE GENOMIC DNA]</scope>
    <source>
        <strain evidence="7 8">WDL6</strain>
    </source>
</reference>
<dbReference type="PANTHER" id="PTHR43731:SF26">
    <property type="entry name" value="RHOMBOID-LIKE PROTEIN 10, CHLOROPLASTIC"/>
    <property type="match status" value="1"/>
</dbReference>
<evidence type="ECO:0000256" key="5">
    <source>
        <dbReference type="SAM" id="Phobius"/>
    </source>
</evidence>
<name>A0A109BLK9_HYPSL</name>
<keyword evidence="8" id="KW-1185">Reference proteome</keyword>
<dbReference type="STRING" id="121290.APY04_0698"/>
<gene>
    <name evidence="7" type="ORF">APY04_0698</name>
</gene>
<dbReference type="InterPro" id="IPR050925">
    <property type="entry name" value="Rhomboid_protease_S54"/>
</dbReference>
<dbReference type="PATRIC" id="fig|121290.4.peg.1170"/>
<evidence type="ECO:0000313" key="7">
    <source>
        <dbReference type="EMBL" id="KWT71036.1"/>
    </source>
</evidence>
<dbReference type="Gene3D" id="1.20.1540.10">
    <property type="entry name" value="Rhomboid-like"/>
    <property type="match status" value="1"/>
</dbReference>
<dbReference type="SUPFAM" id="SSF144091">
    <property type="entry name" value="Rhomboid-like"/>
    <property type="match status" value="1"/>
</dbReference>
<dbReference type="InterPro" id="IPR022764">
    <property type="entry name" value="Peptidase_S54_rhomboid_dom"/>
</dbReference>
<dbReference type="EMBL" id="LMTR01000027">
    <property type="protein sequence ID" value="KWT71036.1"/>
    <property type="molecule type" value="Genomic_DNA"/>
</dbReference>
<sequence length="239" mass="25790">MFIPLRDDNSLKSIPFQYVTVSLIVVNVLVFILEVSGLGDASIASFAVTPRNLLASILPVGDASGTLVPEGGYSYPLAVQTTLLTYMFFHADIFHLVGNMLFLWVFGDNVEDAMGHAKFLVFYIACGVMAGLLHTIMQPDSDVPLIGASGAVAGVIAAYLMLHPRVNVWVLAFKVIPLRITAGLALGVWVAMQVAMLLMPDGSPVAWWAHIGGLITGAVLIVFMRRPGVPLFDRDMKFA</sequence>
<feature type="transmembrane region" description="Helical" evidence="5">
    <location>
        <begin position="182"/>
        <end position="199"/>
    </location>
</feature>
<feature type="transmembrane region" description="Helical" evidence="5">
    <location>
        <begin position="205"/>
        <end position="224"/>
    </location>
</feature>
<dbReference type="OrthoDB" id="9813074at2"/>
<organism evidence="7 8">
    <name type="scientific">Hyphomicrobium sulfonivorans</name>
    <dbReference type="NCBI Taxonomy" id="121290"/>
    <lineage>
        <taxon>Bacteria</taxon>
        <taxon>Pseudomonadati</taxon>
        <taxon>Pseudomonadota</taxon>
        <taxon>Alphaproteobacteria</taxon>
        <taxon>Hyphomicrobiales</taxon>
        <taxon>Hyphomicrobiaceae</taxon>
        <taxon>Hyphomicrobium</taxon>
    </lineage>
</organism>
<feature type="transmembrane region" description="Helical" evidence="5">
    <location>
        <begin position="16"/>
        <end position="33"/>
    </location>
</feature>
<keyword evidence="4 5" id="KW-0472">Membrane</keyword>
<evidence type="ECO:0000256" key="4">
    <source>
        <dbReference type="ARBA" id="ARBA00023136"/>
    </source>
</evidence>
<evidence type="ECO:0000256" key="2">
    <source>
        <dbReference type="ARBA" id="ARBA00022692"/>
    </source>
</evidence>
<feature type="transmembrane region" description="Helical" evidence="5">
    <location>
        <begin position="119"/>
        <end position="137"/>
    </location>
</feature>
<proteinExistence type="predicted"/>
<keyword evidence="2 5" id="KW-0812">Transmembrane</keyword>
<comment type="subcellular location">
    <subcellularLocation>
        <location evidence="1">Membrane</location>
        <topology evidence="1">Multi-pass membrane protein</topology>
    </subcellularLocation>
</comment>
<dbReference type="GO" id="GO:0004252">
    <property type="term" value="F:serine-type endopeptidase activity"/>
    <property type="evidence" value="ECO:0007669"/>
    <property type="project" value="InterPro"/>
</dbReference>
<feature type="domain" description="Peptidase S54 rhomboid" evidence="6">
    <location>
        <begin position="82"/>
        <end position="225"/>
    </location>
</feature>
<evidence type="ECO:0000313" key="8">
    <source>
        <dbReference type="Proteomes" id="UP000059074"/>
    </source>
</evidence>
<comment type="caution">
    <text evidence="7">The sequence shown here is derived from an EMBL/GenBank/DDBJ whole genome shotgun (WGS) entry which is preliminary data.</text>
</comment>
<dbReference type="RefSeq" id="WP_068459669.1">
    <property type="nucleotide sequence ID" value="NZ_JAEFBX010000001.1"/>
</dbReference>